<feature type="domain" description="Spt5 C-terminal" evidence="16">
    <location>
        <begin position="668"/>
        <end position="791"/>
    </location>
</feature>
<evidence type="ECO:0000256" key="12">
    <source>
        <dbReference type="ARBA" id="ARBA00029645"/>
    </source>
</evidence>
<evidence type="ECO:0000259" key="14">
    <source>
        <dbReference type="SMART" id="SM00738"/>
    </source>
</evidence>
<evidence type="ECO:0000256" key="13">
    <source>
        <dbReference type="SAM" id="MobiDB-lite"/>
    </source>
</evidence>
<dbReference type="Pfam" id="PF23284">
    <property type="entry name" value="KOW2_Spt5"/>
    <property type="match status" value="1"/>
</dbReference>
<dbReference type="Pfam" id="PF00467">
    <property type="entry name" value="KOW"/>
    <property type="match status" value="1"/>
</dbReference>
<evidence type="ECO:0000256" key="8">
    <source>
        <dbReference type="ARBA" id="ARBA00023015"/>
    </source>
</evidence>
<dbReference type="CDD" id="cd06082">
    <property type="entry name" value="KOW_Spt5_2"/>
    <property type="match status" value="1"/>
</dbReference>
<feature type="domain" description="KOW" evidence="15">
    <location>
        <begin position="364"/>
        <end position="391"/>
    </location>
</feature>
<dbReference type="InterPro" id="IPR005100">
    <property type="entry name" value="NGN-domain"/>
</dbReference>
<dbReference type="InterPro" id="IPR017071">
    <property type="entry name" value="TF_Spt5_eukaryote"/>
</dbReference>
<dbReference type="InterPro" id="IPR014722">
    <property type="entry name" value="Rib_uL2_dom2"/>
</dbReference>
<dbReference type="InterPro" id="IPR041975">
    <property type="entry name" value="KOW_Spt5_2"/>
</dbReference>
<accession>A0A183IQK7</accession>
<dbReference type="InterPro" id="IPR041976">
    <property type="entry name" value="KOW_Spt5_3"/>
</dbReference>
<dbReference type="PANTHER" id="PTHR11125:SF7">
    <property type="entry name" value="TRANSCRIPTION ELONGATION FACTOR SPT5"/>
    <property type="match status" value="1"/>
</dbReference>
<organism evidence="17">
    <name type="scientific">Soboliphyme baturini</name>
    <dbReference type="NCBI Taxonomy" id="241478"/>
    <lineage>
        <taxon>Eukaryota</taxon>
        <taxon>Metazoa</taxon>
        <taxon>Ecdysozoa</taxon>
        <taxon>Nematoda</taxon>
        <taxon>Enoplea</taxon>
        <taxon>Dorylaimia</taxon>
        <taxon>Dioctophymatida</taxon>
        <taxon>Dioctophymatoidea</taxon>
        <taxon>Soboliphymatidae</taxon>
        <taxon>Soboliphyme</taxon>
    </lineage>
</organism>
<comment type="subcellular location">
    <subcellularLocation>
        <location evidence="1">Nucleus</location>
    </subcellularLocation>
</comment>
<dbReference type="GO" id="GO:0032784">
    <property type="term" value="P:regulation of DNA-templated transcription elongation"/>
    <property type="evidence" value="ECO:0007669"/>
    <property type="project" value="InterPro"/>
</dbReference>
<dbReference type="Gene3D" id="2.30.30.30">
    <property type="match status" value="2"/>
</dbReference>
<evidence type="ECO:0000256" key="11">
    <source>
        <dbReference type="ARBA" id="ARBA00023242"/>
    </source>
</evidence>
<keyword evidence="10" id="KW-0804">Transcription</keyword>
<dbReference type="GO" id="GO:0006357">
    <property type="term" value="P:regulation of transcription by RNA polymerase II"/>
    <property type="evidence" value="ECO:0007669"/>
    <property type="project" value="InterPro"/>
</dbReference>
<dbReference type="GO" id="GO:0003729">
    <property type="term" value="F:mRNA binding"/>
    <property type="evidence" value="ECO:0007669"/>
    <property type="project" value="TreeGrafter"/>
</dbReference>
<dbReference type="SMART" id="SM01104">
    <property type="entry name" value="CTD"/>
    <property type="match status" value="1"/>
</dbReference>
<evidence type="ECO:0000256" key="1">
    <source>
        <dbReference type="ARBA" id="ARBA00004123"/>
    </source>
</evidence>
<evidence type="ECO:0000256" key="7">
    <source>
        <dbReference type="ARBA" id="ARBA00022737"/>
    </source>
</evidence>
<dbReference type="Pfam" id="PF03439">
    <property type="entry name" value="Spt5-NGN"/>
    <property type="match status" value="1"/>
</dbReference>
<dbReference type="Pfam" id="PF23291">
    <property type="entry name" value="KOW4_SPT5"/>
    <property type="match status" value="1"/>
</dbReference>
<dbReference type="InterPro" id="IPR006645">
    <property type="entry name" value="NGN-like_dom"/>
</dbReference>
<feature type="region of interest" description="Disordered" evidence="13">
    <location>
        <begin position="1"/>
        <end position="64"/>
    </location>
</feature>
<dbReference type="AlphaFoldDB" id="A0A183IQK7"/>
<comment type="similarity">
    <text evidence="2">Belongs to the SPT5 family.</text>
</comment>
<proteinExistence type="inferred from homology"/>
<evidence type="ECO:0000256" key="10">
    <source>
        <dbReference type="ARBA" id="ARBA00023163"/>
    </source>
</evidence>
<evidence type="ECO:0000256" key="5">
    <source>
        <dbReference type="ARBA" id="ARBA00022491"/>
    </source>
</evidence>
<feature type="domain" description="NusG-like N-terminal" evidence="14">
    <location>
        <begin position="120"/>
        <end position="209"/>
    </location>
</feature>
<dbReference type="InterPro" id="IPR057934">
    <property type="entry name" value="KOW_Spt5_7"/>
</dbReference>
<dbReference type="InterPro" id="IPR024945">
    <property type="entry name" value="Spt5_C_dom"/>
</dbReference>
<keyword evidence="7" id="KW-0677">Repeat</keyword>
<feature type="domain" description="KOW" evidence="15">
    <location>
        <begin position="842"/>
        <end position="864"/>
    </location>
</feature>
<dbReference type="InterPro" id="IPR008991">
    <property type="entry name" value="Translation_prot_SH3-like_sf"/>
</dbReference>
<dbReference type="Pfam" id="PF11942">
    <property type="entry name" value="Spt5_N"/>
    <property type="match status" value="1"/>
</dbReference>
<dbReference type="CDD" id="cd06084">
    <property type="entry name" value="KOW_Spt5_4"/>
    <property type="match status" value="1"/>
</dbReference>
<dbReference type="InterPro" id="IPR041977">
    <property type="entry name" value="KOW_Spt5_4"/>
</dbReference>
<feature type="compositionally biased region" description="Acidic residues" evidence="13">
    <location>
        <begin position="31"/>
        <end position="55"/>
    </location>
</feature>
<keyword evidence="6" id="KW-0597">Phosphoprotein</keyword>
<feature type="compositionally biased region" description="Polar residues" evidence="13">
    <location>
        <begin position="673"/>
        <end position="686"/>
    </location>
</feature>
<evidence type="ECO:0000256" key="4">
    <source>
        <dbReference type="ARBA" id="ARBA00021370"/>
    </source>
</evidence>
<keyword evidence="5" id="KW-0678">Repressor</keyword>
<dbReference type="GO" id="GO:0006368">
    <property type="term" value="P:transcription elongation by RNA polymerase II"/>
    <property type="evidence" value="ECO:0007669"/>
    <property type="project" value="TreeGrafter"/>
</dbReference>
<dbReference type="InterPro" id="IPR022581">
    <property type="entry name" value="Spt5_N"/>
</dbReference>
<dbReference type="Pfam" id="PF23287">
    <property type="entry name" value="KOW7_SPT5"/>
    <property type="match status" value="1"/>
</dbReference>
<dbReference type="SMART" id="SM00738">
    <property type="entry name" value="NGN"/>
    <property type="match status" value="1"/>
</dbReference>
<dbReference type="Pfam" id="PF23288">
    <property type="entry name" value="KOW6_SPT5"/>
    <property type="match status" value="1"/>
</dbReference>
<feature type="region of interest" description="Disordered" evidence="13">
    <location>
        <begin position="592"/>
        <end position="618"/>
    </location>
</feature>
<dbReference type="InterPro" id="IPR057936">
    <property type="entry name" value="KOWx_Spt5"/>
</dbReference>
<dbReference type="SMART" id="SM00739">
    <property type="entry name" value="KOW"/>
    <property type="match status" value="5"/>
</dbReference>
<keyword evidence="9" id="KW-0010">Activator</keyword>
<dbReference type="Gene3D" id="3.30.70.940">
    <property type="entry name" value="NusG, N-terminal domain"/>
    <property type="match status" value="1"/>
</dbReference>
<dbReference type="InterPro" id="IPR039385">
    <property type="entry name" value="NGN_Euk"/>
</dbReference>
<dbReference type="SUPFAM" id="SSF50104">
    <property type="entry name" value="Translation proteins SH3-like domain"/>
    <property type="match status" value="3"/>
</dbReference>
<feature type="domain" description="KOW" evidence="15">
    <location>
        <begin position="627"/>
        <end position="654"/>
    </location>
</feature>
<dbReference type="CDD" id="cd06086">
    <property type="entry name" value="KOW_Spt5_6"/>
    <property type="match status" value="1"/>
</dbReference>
<feature type="compositionally biased region" description="Polar residues" evidence="13">
    <location>
        <begin position="695"/>
        <end position="711"/>
    </location>
</feature>
<dbReference type="InterPro" id="IPR039659">
    <property type="entry name" value="SPT5"/>
</dbReference>
<keyword evidence="11" id="KW-0539">Nucleus</keyword>
<dbReference type="PIRSF" id="PIRSF036945">
    <property type="entry name" value="Spt5"/>
    <property type="match status" value="1"/>
</dbReference>
<dbReference type="CDD" id="cd06083">
    <property type="entry name" value="KOW_Spt5_3"/>
    <property type="match status" value="1"/>
</dbReference>
<evidence type="ECO:0000313" key="17">
    <source>
        <dbReference type="WBParaSite" id="SBAD_0000613901-mRNA-1"/>
    </source>
</evidence>
<dbReference type="FunFam" id="2.30.30.30:FF:000013">
    <property type="entry name" value="Transcription elongation factor SPT5"/>
    <property type="match status" value="1"/>
</dbReference>
<dbReference type="PANTHER" id="PTHR11125">
    <property type="entry name" value="SUPPRESSOR OF TY 5"/>
    <property type="match status" value="1"/>
</dbReference>
<dbReference type="FunFam" id="3.30.70.940:FF:000005">
    <property type="entry name" value="Transcription elongation factor SPT5"/>
    <property type="match status" value="1"/>
</dbReference>
<dbReference type="InterPro" id="IPR005824">
    <property type="entry name" value="KOW"/>
</dbReference>
<sequence>LQAEYYDDEEEEEEEEERPRKRKGGARDFLLDEVEVESDEEEEAPEEGLENEAQEAEAALASAREIEGRRRREELWKGMNEDEINEYFRKKYGRSTHATEGDEEIFDDISQQGLLPSTTDPNLWLVRCRIGEEKQIALLLMRKFLTYECTEEPLQIKSVIVKEGLKGIIYIEAYKQPHVLHAIEGVSALNANKVQLVPIKEMPDVLRVVKDIPSLKRGMFVRLKRTVFKDDLAQVDFVDLAQNTIHLKLIPRIDYSRMRGALRGTCDFSDRRLQNKGSASVVPPPNSLMSMLSDGDFLIFEGNRYSRRGYLFKPFPMNAIIADGIKPSLTELEKFQEGSEDLKTEFSLESDPLATINVNEKRHSFAAGDNVEVVEGELMNLHGKVLNVDEDKVMMLPDHADLKAITKMDPLTFSAHELKKYFKVGDHVRVLAGHFENDTGLIVHVEENLVILLSDLTMHELKVRPKDVQLCQEVATGVDSLGQYQYGDLIQIDQQTVGVIVRLEREYAQVLNMHGKVVRIRLQAVVDKKDSRYAVALDSDQNNIMIGDMVRIVDGPHVGKQGEIKHLYRSYVFVHSRLGNLTPFMISPLRSPSHSMDGDKKLPAASPRAGGGAGSYSYGRSRVRRDSALIGNSIRITEGPMKAAGGTVSTYDKTPRSDSGRTPFNEFGKTPMYGSQTPMYGSQTPLTEGGRTPYYGSQTPLHDQGSRTPGQSGVWDPNITNTPARQSTVDDDFNYDEGPSSTAYGAPMSVNPSTPGYVAETPLGASEWVIAGVEVTVRQLDSDQSLVGQSGTVRSVTGSLCSVWLPDIGKTISIYASNLDPVKPEQGDKVGDRYLRVWIFTDNIKVIDGDDREVAGELLSIDGLEGVVKTDSGDIKLYNLNHLCKCDP</sequence>
<keyword evidence="8" id="KW-0805">Transcription regulation</keyword>
<dbReference type="InterPro" id="IPR041980">
    <property type="entry name" value="KOW_Spt5_6_metazoa"/>
</dbReference>
<dbReference type="Pfam" id="PF23042">
    <property type="entry name" value="KOW1_SPT5"/>
    <property type="match status" value="1"/>
</dbReference>
<feature type="region of interest" description="Disordered" evidence="13">
    <location>
        <begin position="645"/>
        <end position="716"/>
    </location>
</feature>
<dbReference type="CDD" id="cd09888">
    <property type="entry name" value="NGN_Euk"/>
    <property type="match status" value="1"/>
</dbReference>
<dbReference type="WBParaSite" id="SBAD_0000613901-mRNA-1">
    <property type="protein sequence ID" value="SBAD_0000613901-mRNA-1"/>
    <property type="gene ID" value="SBAD_0000613901"/>
</dbReference>
<feature type="domain" description="KOW" evidence="15">
    <location>
        <begin position="543"/>
        <end position="570"/>
    </location>
</feature>
<dbReference type="InterPro" id="IPR041973">
    <property type="entry name" value="KOW_Spt5_1"/>
</dbReference>
<dbReference type="Pfam" id="PF23037">
    <property type="entry name" value="KOWx_SPT5"/>
    <property type="match status" value="1"/>
</dbReference>
<protein>
    <recommendedName>
        <fullName evidence="3">Transcription elongation factor SPT5</fullName>
    </recommendedName>
    <alternativeName>
        <fullName evidence="12">DRB sensitivity-inducing factor large subunit</fullName>
    </alternativeName>
    <alternativeName>
        <fullName evidence="4">Transcription elongation factor spt5</fullName>
    </alternativeName>
</protein>
<name>A0A183IQK7_9BILA</name>
<dbReference type="GO" id="GO:0032044">
    <property type="term" value="C:DSIF complex"/>
    <property type="evidence" value="ECO:0007669"/>
    <property type="project" value="TreeGrafter"/>
</dbReference>
<evidence type="ECO:0000256" key="9">
    <source>
        <dbReference type="ARBA" id="ARBA00023159"/>
    </source>
</evidence>
<reference evidence="17" key="1">
    <citation type="submission" date="2016-06" db="UniProtKB">
        <authorList>
            <consortium name="WormBaseParasite"/>
        </authorList>
    </citation>
    <scope>IDENTIFICATION</scope>
</reference>
<dbReference type="CDD" id="cd06081">
    <property type="entry name" value="KOW_Spt5_1"/>
    <property type="match status" value="1"/>
</dbReference>
<dbReference type="FunFam" id="2.30.30.30:FF:000016">
    <property type="entry name" value="Transcription elongation factor SPT5"/>
    <property type="match status" value="1"/>
</dbReference>
<feature type="domain" description="KOW" evidence="15">
    <location>
        <begin position="421"/>
        <end position="448"/>
    </location>
</feature>
<evidence type="ECO:0000256" key="2">
    <source>
        <dbReference type="ARBA" id="ARBA00006956"/>
    </source>
</evidence>
<evidence type="ECO:0000256" key="3">
    <source>
        <dbReference type="ARBA" id="ARBA00020181"/>
    </source>
</evidence>
<dbReference type="InterPro" id="IPR036735">
    <property type="entry name" value="NGN_dom_sf"/>
</dbReference>
<feature type="compositionally biased region" description="Acidic residues" evidence="13">
    <location>
        <begin position="1"/>
        <end position="16"/>
    </location>
</feature>
<evidence type="ECO:0000259" key="15">
    <source>
        <dbReference type="SMART" id="SM00739"/>
    </source>
</evidence>
<evidence type="ECO:0000259" key="16">
    <source>
        <dbReference type="SMART" id="SM01104"/>
    </source>
</evidence>
<evidence type="ECO:0000256" key="6">
    <source>
        <dbReference type="ARBA" id="ARBA00022553"/>
    </source>
</evidence>